<feature type="region of interest" description="Disordered" evidence="10">
    <location>
        <begin position="1110"/>
        <end position="1139"/>
    </location>
</feature>
<sequence length="1436" mass="161370">MQEEQYHEYYGDDAYEEEYEPTAWHYDSIEEVPKTIRKYFHQRYHLFERYDEGVLLTDDAWFGVTPENVAQTIATHIGNAAGSEKTTIVDAFAGVGGNAIAFALSGRWERIFAIEKDAETLKCAKHNAEIYGVANKIWWIQGDCLDIVPKRFPNMKEAVVFASPPWGGVSYRHQPVFDLETMQPYGLKELYRTLSRCSKELVLYLPRTSDLNQIARYAADETKTMVAHYCLRECHYCYPLASQTLHLSTTIRSLGASNMPHAVDQQEQADDELINQLLAADPTDNALEGLLTGERFDHEPKADDAVDYEDIGDDDLADEDVAIKTENANGDVDADGDNVMDDLFSEAKPGDGADAEAEHDDFDDLFGDGPSSPPPAQTQDFNDTQLSAATEAIAAADYAPGAPKSPPPTQISNLDHSPKSGRDESQLKDTALEEAGGDEEEDDEDLKIQRELFAEAQARLRKGGAVETETIPPAPQTDQDVFQAIWHNYEPGSVLRFGELLPHRRAYYVPKVPLKPPKAIHPTKVNLDIQNDQEKAFRLPPSASANRNQRSNENDHKGLQFITEAEAGGEESDEDHATLDDFDPNERFGAVTGNDLLMVVDSWDIPSPDSMSEADGNEFTATGAGEMPTIFDDWDREEKARPRKKRRTDSGQGLPVFHDALPNLDEPDDVTAKTGKKVILDLNDPELLLDIQQPENARKKARPQDFRREVSGSLTKSLFRKFNISNDESYDILKHNNREKVRNITNLNSLEHSLPAVRLQFPFYKLELAPRDCRQLVRFEKQKSKKKKDLKGQDPKTLYAKSEDLSLRDNSNMLLLEYSEECPTTLSNFGMCNRLINYYRRKDKDDNFRPKLDLGEPVVLSPNDQSPFAIFGNVHAGETVPTLHNGMFRAPVFAHETKPTDFLVIRTTTGIHGTDWYIRNLQNLFVVGQQYPSQQVPGIHSRKVTDISKRRLKMIAYRLYNKNASKRSPLTNHMIADHLRGSDIAQNRGKMREFMQYDKEVSSWRPMPGETLPDENQMRGWISPEDICLLDAMQVGVKQLQDAGYQEDNDVAMEDEDGEATDAYVHQQLAPWNTTKNFLEASSRRAMLELHGKGDPTGRGEGISMIKTSMKGGYKPQGQSANDKMDAKARKDTGGHSYNVKEQEANYNAAINKIWEAQKASLTSTIEHSDVEMDPDDAGERVETMSRGRTPQSQYGTPATARRDDETMSQFSRFSTSSQSRNRALKIIRRIPNKYGKIEVQEELVTDPTVIRMYTERRRDEQVDSVGLGQLKPTGDEDTDARARKRLMLELQRLERNKERRQVREKAKAALSNVGIGPDGKAIGTTRKCANCNRPGHIKTNKKMCPMLNGIAATIEEVDVSSIWQVEEQGGCHCTGEQRGFASRAGDSTGDSSATTAGVRDDWVKDVSTKGVCENFQGRQSQAQCDLMGIRQQRTP</sequence>
<evidence type="ECO:0000256" key="10">
    <source>
        <dbReference type="SAM" id="MobiDB-lite"/>
    </source>
</evidence>
<evidence type="ECO:0000256" key="9">
    <source>
        <dbReference type="ARBA" id="ARBA00049790"/>
    </source>
</evidence>
<dbReference type="Pfam" id="PF12157">
    <property type="entry name" value="DUF3591"/>
    <property type="match status" value="1"/>
</dbReference>
<dbReference type="InterPro" id="IPR022591">
    <property type="entry name" value="TAF1_HAT_dom"/>
</dbReference>
<feature type="region of interest" description="Disordered" evidence="10">
    <location>
        <begin position="326"/>
        <end position="381"/>
    </location>
</feature>
<evidence type="ECO:0000313" key="13">
    <source>
        <dbReference type="Proteomes" id="UP001365128"/>
    </source>
</evidence>
<comment type="catalytic activity">
    <reaction evidence="7">
        <text>a 5'-end (N(2),N(7)-dimethyl 5'-triphosphoguanosine)-ribonucleoside in snRNA + S-adenosyl-L-methionine = a 5'-end (N(2),N(2),N(7)-trimethyl 5'-triphosphoguanosine)-ribonucleoside in snRNA + S-adenosyl-L-homocysteine + H(+)</text>
        <dbReference type="Rhea" id="RHEA:78479"/>
        <dbReference type="Rhea" id="RHEA-COMP:19087"/>
        <dbReference type="Rhea" id="RHEA-COMP:19089"/>
        <dbReference type="ChEBI" id="CHEBI:15378"/>
        <dbReference type="ChEBI" id="CHEBI:57856"/>
        <dbReference type="ChEBI" id="CHEBI:59789"/>
        <dbReference type="ChEBI" id="CHEBI:167623"/>
        <dbReference type="ChEBI" id="CHEBI:172880"/>
    </reaction>
    <physiologicalReaction direction="left-to-right" evidence="7">
        <dbReference type="Rhea" id="RHEA:78480"/>
    </physiologicalReaction>
</comment>
<feature type="region of interest" description="Disordered" evidence="10">
    <location>
        <begin position="620"/>
        <end position="669"/>
    </location>
</feature>
<feature type="compositionally biased region" description="Polar residues" evidence="10">
    <location>
        <begin position="1187"/>
        <end position="1197"/>
    </location>
</feature>
<proteinExistence type="inferred from homology"/>
<dbReference type="PANTHER" id="PTHR13900">
    <property type="entry name" value="TRANSCRIPTION INITIATION FACTOR TFIID"/>
    <property type="match status" value="1"/>
</dbReference>
<dbReference type="Gene3D" id="3.40.50.150">
    <property type="entry name" value="Vaccinia Virus protein VP39"/>
    <property type="match status" value="1"/>
</dbReference>
<name>A0ABR1M758_9PEZI</name>
<evidence type="ECO:0000256" key="2">
    <source>
        <dbReference type="ARBA" id="ARBA00018517"/>
    </source>
</evidence>
<feature type="compositionally biased region" description="Acidic residues" evidence="10">
    <location>
        <begin position="332"/>
        <end position="344"/>
    </location>
</feature>
<gene>
    <name evidence="12" type="ORF">IWX46DRAFT_620842</name>
</gene>
<keyword evidence="13" id="KW-1185">Reference proteome</keyword>
<dbReference type="CDD" id="cd02440">
    <property type="entry name" value="AdoMet_MTases"/>
    <property type="match status" value="1"/>
</dbReference>
<keyword evidence="3" id="KW-0539">Nucleus</keyword>
<evidence type="ECO:0000256" key="3">
    <source>
        <dbReference type="ARBA" id="ARBA00023242"/>
    </source>
</evidence>
<accession>A0ABR1M758</accession>
<evidence type="ECO:0000256" key="1">
    <source>
        <dbReference type="ARBA" id="ARBA00004123"/>
    </source>
</evidence>
<feature type="domain" description="Transcription initiation factor TFIID subunit 1 histone acetyltransferase" evidence="11">
    <location>
        <begin position="722"/>
        <end position="1162"/>
    </location>
</feature>
<comment type="subcellular location">
    <subcellularLocation>
        <location evidence="1">Nucleus</location>
    </subcellularLocation>
</comment>
<comment type="catalytic activity">
    <reaction evidence="5">
        <text>a 5'-end (N(2),N(7)-dimethyl 5'-triphosphoguanosine)-ribonucleoside in snoRNA + S-adenosyl-L-methionine = a 5'-end (N(2),N(2),N(7)-trimethyl 5'-triphosphoguanosine)-ribonucleoside in snoRNA + S-adenosyl-L-homocysteine + H(+)</text>
        <dbReference type="Rhea" id="RHEA:78507"/>
        <dbReference type="Rhea" id="RHEA-COMP:19088"/>
        <dbReference type="Rhea" id="RHEA-COMP:19090"/>
        <dbReference type="ChEBI" id="CHEBI:15378"/>
        <dbReference type="ChEBI" id="CHEBI:57856"/>
        <dbReference type="ChEBI" id="CHEBI:59789"/>
        <dbReference type="ChEBI" id="CHEBI:167623"/>
        <dbReference type="ChEBI" id="CHEBI:172880"/>
    </reaction>
    <physiologicalReaction direction="left-to-right" evidence="5">
        <dbReference type="Rhea" id="RHEA:78508"/>
    </physiologicalReaction>
</comment>
<dbReference type="PANTHER" id="PTHR13900:SF0">
    <property type="entry name" value="TRANSCRIPTION INITIATION FACTOR TFIID SUBUNIT 1"/>
    <property type="match status" value="1"/>
</dbReference>
<dbReference type="Proteomes" id="UP001365128">
    <property type="component" value="Unassembled WGS sequence"/>
</dbReference>
<feature type="region of interest" description="Disordered" evidence="10">
    <location>
        <begin position="1381"/>
        <end position="1400"/>
    </location>
</feature>
<comment type="catalytic activity">
    <reaction evidence="6">
        <text>a 5'-end (N(7)-methyl 5'-triphosphoguanosine)-ribonucleoside in snoRNA + S-adenosyl-L-methionine = a 5'-end (N(2),N(7)-dimethyl 5'-triphosphoguanosine)-ribonucleoside in snoRNA + S-adenosyl-L-homocysteine + H(+)</text>
        <dbReference type="Rhea" id="RHEA:78475"/>
        <dbReference type="Rhea" id="RHEA-COMP:19086"/>
        <dbReference type="Rhea" id="RHEA-COMP:19088"/>
        <dbReference type="ChEBI" id="CHEBI:15378"/>
        <dbReference type="ChEBI" id="CHEBI:57856"/>
        <dbReference type="ChEBI" id="CHEBI:59789"/>
        <dbReference type="ChEBI" id="CHEBI:156461"/>
        <dbReference type="ChEBI" id="CHEBI:172880"/>
    </reaction>
    <physiologicalReaction direction="left-to-right" evidence="6">
        <dbReference type="Rhea" id="RHEA:78476"/>
    </physiologicalReaction>
</comment>
<feature type="region of interest" description="Disordered" evidence="10">
    <location>
        <begin position="1182"/>
        <end position="1217"/>
    </location>
</feature>
<organism evidence="12 13">
    <name type="scientific">Phyllosticta citricarpa</name>
    <dbReference type="NCBI Taxonomy" id="55181"/>
    <lineage>
        <taxon>Eukaryota</taxon>
        <taxon>Fungi</taxon>
        <taxon>Dikarya</taxon>
        <taxon>Ascomycota</taxon>
        <taxon>Pezizomycotina</taxon>
        <taxon>Dothideomycetes</taxon>
        <taxon>Dothideomycetes incertae sedis</taxon>
        <taxon>Botryosphaeriales</taxon>
        <taxon>Phyllostictaceae</taxon>
        <taxon>Phyllosticta</taxon>
    </lineage>
</organism>
<comment type="caution">
    <text evidence="12">The sequence shown here is derived from an EMBL/GenBank/DDBJ whole genome shotgun (WGS) entry which is preliminary data.</text>
</comment>
<feature type="region of interest" description="Disordered" evidence="10">
    <location>
        <begin position="398"/>
        <end position="426"/>
    </location>
</feature>
<feature type="compositionally biased region" description="Acidic residues" evidence="10">
    <location>
        <begin position="353"/>
        <end position="366"/>
    </location>
</feature>
<evidence type="ECO:0000256" key="4">
    <source>
        <dbReference type="ARBA" id="ARBA00025783"/>
    </source>
</evidence>
<feature type="compositionally biased region" description="Basic and acidic residues" evidence="10">
    <location>
        <begin position="1123"/>
        <end position="1139"/>
    </location>
</feature>
<evidence type="ECO:0000256" key="8">
    <source>
        <dbReference type="ARBA" id="ARBA00049075"/>
    </source>
</evidence>
<reference evidence="12 13" key="1">
    <citation type="submission" date="2024-04" db="EMBL/GenBank/DDBJ databases">
        <title>Phyllosticta paracitricarpa is synonymous to the EU quarantine fungus P. citricarpa based on phylogenomic analyses.</title>
        <authorList>
            <consortium name="Lawrence Berkeley National Laboratory"/>
            <person name="Van Ingen-Buijs V.A."/>
            <person name="Van Westerhoven A.C."/>
            <person name="Haridas S."/>
            <person name="Skiadas P."/>
            <person name="Martin F."/>
            <person name="Groenewald J.Z."/>
            <person name="Crous P.W."/>
            <person name="Seidl M.F."/>
        </authorList>
    </citation>
    <scope>NUCLEOTIDE SEQUENCE [LARGE SCALE GENOMIC DNA]</scope>
    <source>
        <strain evidence="12 13">CBS 122670</strain>
    </source>
</reference>
<dbReference type="InterPro" id="IPR029063">
    <property type="entry name" value="SAM-dependent_MTases_sf"/>
</dbReference>
<comment type="catalytic activity">
    <reaction evidence="8">
        <text>a 5'-end (N(7)-methyl 5'-triphosphoguanosine)-ribonucleoside in snRNA + S-adenosyl-L-methionine = a 5'-end (N(2),N(7)-dimethyl 5'-triphosphoguanosine)-ribonucleoside in snRNA + S-adenosyl-L-homocysteine + H(+)</text>
        <dbReference type="Rhea" id="RHEA:78471"/>
        <dbReference type="Rhea" id="RHEA-COMP:19085"/>
        <dbReference type="Rhea" id="RHEA-COMP:19087"/>
        <dbReference type="ChEBI" id="CHEBI:15378"/>
        <dbReference type="ChEBI" id="CHEBI:57856"/>
        <dbReference type="ChEBI" id="CHEBI:59789"/>
        <dbReference type="ChEBI" id="CHEBI:156461"/>
        <dbReference type="ChEBI" id="CHEBI:172880"/>
    </reaction>
    <physiologicalReaction direction="left-to-right" evidence="8">
        <dbReference type="Rhea" id="RHEA:78472"/>
    </physiologicalReaction>
</comment>
<feature type="compositionally biased region" description="Basic and acidic residues" evidence="10">
    <location>
        <begin position="416"/>
        <end position="426"/>
    </location>
</feature>
<dbReference type="EMBL" id="JBBPDW010000020">
    <property type="protein sequence ID" value="KAK7543551.1"/>
    <property type="molecule type" value="Genomic_DNA"/>
</dbReference>
<evidence type="ECO:0000259" key="11">
    <source>
        <dbReference type="Pfam" id="PF12157"/>
    </source>
</evidence>
<evidence type="ECO:0000256" key="6">
    <source>
        <dbReference type="ARBA" id="ARBA00048740"/>
    </source>
</evidence>
<evidence type="ECO:0000256" key="7">
    <source>
        <dbReference type="ARBA" id="ARBA00048763"/>
    </source>
</evidence>
<dbReference type="InterPro" id="IPR040240">
    <property type="entry name" value="TAF1"/>
</dbReference>
<evidence type="ECO:0000256" key="5">
    <source>
        <dbReference type="ARBA" id="ARBA00047418"/>
    </source>
</evidence>
<feature type="compositionally biased region" description="Low complexity" evidence="10">
    <location>
        <begin position="1208"/>
        <end position="1217"/>
    </location>
</feature>
<dbReference type="SUPFAM" id="SSF53335">
    <property type="entry name" value="S-adenosyl-L-methionine-dependent methyltransferases"/>
    <property type="match status" value="1"/>
</dbReference>
<dbReference type="Pfam" id="PF09445">
    <property type="entry name" value="Methyltransf_15"/>
    <property type="match status" value="1"/>
</dbReference>
<protein>
    <recommendedName>
        <fullName evidence="2">Trimethylguanosine synthase</fullName>
    </recommendedName>
    <alternativeName>
        <fullName evidence="9">Cap-specific guanine-N(2) methyltransferase</fullName>
    </alternativeName>
</protein>
<comment type="similarity">
    <text evidence="4">Belongs to the methyltransferase superfamily. Trimethylguanosine synthase family.</text>
</comment>
<evidence type="ECO:0000313" key="12">
    <source>
        <dbReference type="EMBL" id="KAK7543551.1"/>
    </source>
</evidence>
<dbReference type="InterPro" id="IPR019012">
    <property type="entry name" value="RNA_cap_Gua-N2-MeTrfase"/>
</dbReference>